<proteinExistence type="predicted"/>
<dbReference type="Gene3D" id="1.10.760.10">
    <property type="entry name" value="Cytochrome c-like domain"/>
    <property type="match status" value="1"/>
</dbReference>
<evidence type="ECO:0000256" key="2">
    <source>
        <dbReference type="ARBA" id="ARBA00022723"/>
    </source>
</evidence>
<sequence>MHTFTPTKIPAVMQKFSLLLLLALIVLACGGGEDAAGEAPMAKKSTKEPAAKEINVKKIWKVRCIACHGLYGDMGTNGAANLQESTRDLDYRINIIANGSENGVMTAFGDILTEEEIKAMAEYTMTFKKE</sequence>
<dbReference type="GO" id="GO:0046872">
    <property type="term" value="F:metal ion binding"/>
    <property type="evidence" value="ECO:0007669"/>
    <property type="project" value="UniProtKB-KW"/>
</dbReference>
<dbReference type="OrthoDB" id="9794322at2"/>
<feature type="domain" description="Cytochrome c" evidence="6">
    <location>
        <begin position="32"/>
        <end position="128"/>
    </location>
</feature>
<gene>
    <name evidence="7" type="ORF">FUA23_20400</name>
</gene>
<dbReference type="Proteomes" id="UP000321907">
    <property type="component" value="Unassembled WGS sequence"/>
</dbReference>
<keyword evidence="5" id="KW-0732">Signal</keyword>
<name>A0A5C7F7W4_9BACT</name>
<accession>A0A5C7F7W4</accession>
<feature type="signal peptide" evidence="5">
    <location>
        <begin position="1"/>
        <end position="28"/>
    </location>
</feature>
<dbReference type="GO" id="GO:0009055">
    <property type="term" value="F:electron transfer activity"/>
    <property type="evidence" value="ECO:0007669"/>
    <property type="project" value="InterPro"/>
</dbReference>
<comment type="caution">
    <text evidence="7">The sequence shown here is derived from an EMBL/GenBank/DDBJ whole genome shotgun (WGS) entry which is preliminary data.</text>
</comment>
<dbReference type="PANTHER" id="PTHR33751:SF1">
    <property type="entry name" value="CBB3-TYPE CYTOCHROME C OXIDASE SUBUNIT FIXP"/>
    <property type="match status" value="1"/>
</dbReference>
<keyword evidence="8" id="KW-1185">Reference proteome</keyword>
<dbReference type="AlphaFoldDB" id="A0A5C7F7W4"/>
<evidence type="ECO:0000256" key="4">
    <source>
        <dbReference type="PROSITE-ProRule" id="PRU00433"/>
    </source>
</evidence>
<dbReference type="Pfam" id="PF13442">
    <property type="entry name" value="Cytochrome_CBB3"/>
    <property type="match status" value="1"/>
</dbReference>
<keyword evidence="3 4" id="KW-0408">Iron</keyword>
<feature type="chain" id="PRO_5022928911" evidence="5">
    <location>
        <begin position="29"/>
        <end position="130"/>
    </location>
</feature>
<dbReference type="PROSITE" id="PS51007">
    <property type="entry name" value="CYTC"/>
    <property type="match status" value="1"/>
</dbReference>
<dbReference type="PANTHER" id="PTHR33751">
    <property type="entry name" value="CBB3-TYPE CYTOCHROME C OXIDASE SUBUNIT FIXP"/>
    <property type="match status" value="1"/>
</dbReference>
<evidence type="ECO:0000256" key="3">
    <source>
        <dbReference type="ARBA" id="ARBA00023004"/>
    </source>
</evidence>
<evidence type="ECO:0000256" key="5">
    <source>
        <dbReference type="SAM" id="SignalP"/>
    </source>
</evidence>
<dbReference type="SUPFAM" id="SSF46626">
    <property type="entry name" value="Cytochrome c"/>
    <property type="match status" value="1"/>
</dbReference>
<keyword evidence="1 4" id="KW-0349">Heme</keyword>
<protein>
    <submittedName>
        <fullName evidence="7">Cytochrome c</fullName>
    </submittedName>
</protein>
<evidence type="ECO:0000313" key="7">
    <source>
        <dbReference type="EMBL" id="TXF85660.1"/>
    </source>
</evidence>
<dbReference type="InterPro" id="IPR036909">
    <property type="entry name" value="Cyt_c-like_dom_sf"/>
</dbReference>
<evidence type="ECO:0000256" key="1">
    <source>
        <dbReference type="ARBA" id="ARBA00022617"/>
    </source>
</evidence>
<keyword evidence="2 4" id="KW-0479">Metal-binding</keyword>
<dbReference type="InterPro" id="IPR009056">
    <property type="entry name" value="Cyt_c-like_dom"/>
</dbReference>
<reference evidence="7 8" key="1">
    <citation type="submission" date="2019-08" db="EMBL/GenBank/DDBJ databases">
        <title>Lewinella sp. strain SSH13 Genome sequencing and assembly.</title>
        <authorList>
            <person name="Kim I."/>
        </authorList>
    </citation>
    <scope>NUCLEOTIDE SEQUENCE [LARGE SCALE GENOMIC DNA]</scope>
    <source>
        <strain evidence="7 8">SSH13</strain>
    </source>
</reference>
<dbReference type="GO" id="GO:0020037">
    <property type="term" value="F:heme binding"/>
    <property type="evidence" value="ECO:0007669"/>
    <property type="project" value="InterPro"/>
</dbReference>
<organism evidence="7 8">
    <name type="scientific">Neolewinella aurantiaca</name>
    <dbReference type="NCBI Taxonomy" id="2602767"/>
    <lineage>
        <taxon>Bacteria</taxon>
        <taxon>Pseudomonadati</taxon>
        <taxon>Bacteroidota</taxon>
        <taxon>Saprospiria</taxon>
        <taxon>Saprospirales</taxon>
        <taxon>Lewinellaceae</taxon>
        <taxon>Neolewinella</taxon>
    </lineage>
</organism>
<evidence type="ECO:0000259" key="6">
    <source>
        <dbReference type="PROSITE" id="PS51007"/>
    </source>
</evidence>
<dbReference type="InterPro" id="IPR050597">
    <property type="entry name" value="Cytochrome_c_Oxidase_Subunit"/>
</dbReference>
<evidence type="ECO:0000313" key="8">
    <source>
        <dbReference type="Proteomes" id="UP000321907"/>
    </source>
</evidence>
<dbReference type="EMBL" id="VOXD01000045">
    <property type="protein sequence ID" value="TXF85660.1"/>
    <property type="molecule type" value="Genomic_DNA"/>
</dbReference>